<keyword evidence="2" id="KW-1003">Cell membrane</keyword>
<evidence type="ECO:0000313" key="11">
    <source>
        <dbReference type="EMBL" id="KAF7262391.1"/>
    </source>
</evidence>
<dbReference type="InterPro" id="IPR020849">
    <property type="entry name" value="Small_GTPase_Ras-type"/>
</dbReference>
<keyword evidence="6" id="KW-0472">Membrane</keyword>
<dbReference type="InterPro" id="IPR001806">
    <property type="entry name" value="Small_GTPase"/>
</dbReference>
<dbReference type="SMART" id="SM00175">
    <property type="entry name" value="RAB"/>
    <property type="match status" value="1"/>
</dbReference>
<keyword evidence="3" id="KW-0488">Methylation</keyword>
<feature type="region of interest" description="Disordered" evidence="10">
    <location>
        <begin position="223"/>
        <end position="266"/>
    </location>
</feature>
<evidence type="ECO:0000313" key="12">
    <source>
        <dbReference type="Proteomes" id="UP000822476"/>
    </source>
</evidence>
<evidence type="ECO:0000256" key="3">
    <source>
        <dbReference type="ARBA" id="ARBA00022481"/>
    </source>
</evidence>
<sequence length="266" mass="30150">MPEQPTDYRVVLFGSGGVGKTSLVLRFVRGTFRETYVPTIEDTYRQVISCNKQVCTLQITDTTGSHQFPAMQRLSISKGHAFILVYSITNKSSFDELQPLYNELTVIKREELIRVPVMLVGNKADETESREVSATVGKALAQKWKCGFMETSAKANMNVKEVFQELLRMETRQNMTLMGEVKQRTGIFRLFRRRYNTSLNSESTFPSVASDYSIEASELPRQLNTLPIPGSSKENKPSRLRSFWRQKSQTNPTVRSDNGKNVNGDA</sequence>
<keyword evidence="8" id="KW-0636">Prenylation</keyword>
<evidence type="ECO:0000256" key="1">
    <source>
        <dbReference type="ARBA" id="ARBA00004342"/>
    </source>
</evidence>
<dbReference type="PROSITE" id="PS51420">
    <property type="entry name" value="RHO"/>
    <property type="match status" value="1"/>
</dbReference>
<dbReference type="PROSITE" id="PS51419">
    <property type="entry name" value="RAB"/>
    <property type="match status" value="1"/>
</dbReference>
<dbReference type="GO" id="GO:0003924">
    <property type="term" value="F:GTPase activity"/>
    <property type="evidence" value="ECO:0007669"/>
    <property type="project" value="InterPro"/>
</dbReference>
<evidence type="ECO:0000256" key="9">
    <source>
        <dbReference type="ARBA" id="ARBA00061515"/>
    </source>
</evidence>
<comment type="caution">
    <text evidence="11">The sequence shown here is derived from an EMBL/GenBank/DDBJ whole genome shotgun (WGS) entry which is preliminary data.</text>
</comment>
<dbReference type="SMART" id="SM00173">
    <property type="entry name" value="RAS"/>
    <property type="match status" value="1"/>
</dbReference>
<comment type="subcellular location">
    <subcellularLocation>
        <location evidence="1">Cell membrane</location>
        <topology evidence="1">Lipid-anchor</topology>
        <orientation evidence="1">Cytoplasmic side</orientation>
    </subcellularLocation>
</comment>
<keyword evidence="4" id="KW-0547">Nucleotide-binding</keyword>
<dbReference type="AlphaFoldDB" id="A0A8S9ZAI4"/>
<comment type="similarity">
    <text evidence="9">Belongs to the small GTPase superfamily. Di-Ras family.</text>
</comment>
<dbReference type="InterPro" id="IPR005225">
    <property type="entry name" value="Small_GTP-bd"/>
</dbReference>
<evidence type="ECO:0000256" key="10">
    <source>
        <dbReference type="SAM" id="MobiDB-lite"/>
    </source>
</evidence>
<protein>
    <recommendedName>
        <fullName evidence="13">GTP-binding protein Di-Ras2</fullName>
    </recommendedName>
</protein>
<keyword evidence="5" id="KW-0342">GTP-binding</keyword>
<feature type="compositionally biased region" description="Polar residues" evidence="10">
    <location>
        <begin position="245"/>
        <end position="266"/>
    </location>
</feature>
<dbReference type="GO" id="GO:0007165">
    <property type="term" value="P:signal transduction"/>
    <property type="evidence" value="ECO:0007669"/>
    <property type="project" value="InterPro"/>
</dbReference>
<dbReference type="GO" id="GO:0005886">
    <property type="term" value="C:plasma membrane"/>
    <property type="evidence" value="ECO:0007669"/>
    <property type="project" value="UniProtKB-SubCell"/>
</dbReference>
<evidence type="ECO:0008006" key="13">
    <source>
        <dbReference type="Google" id="ProtNLM"/>
    </source>
</evidence>
<evidence type="ECO:0000256" key="2">
    <source>
        <dbReference type="ARBA" id="ARBA00022475"/>
    </source>
</evidence>
<dbReference type="PANTHER" id="PTHR24070">
    <property type="entry name" value="RAS, DI-RAS, AND RHEB FAMILY MEMBERS OF SMALL GTPASE SUPERFAMILY"/>
    <property type="match status" value="1"/>
</dbReference>
<evidence type="ECO:0000256" key="6">
    <source>
        <dbReference type="ARBA" id="ARBA00023136"/>
    </source>
</evidence>
<dbReference type="FunFam" id="3.40.50.300:FF:000303">
    <property type="entry name" value="GTP-binding protein Di-Ras2"/>
    <property type="match status" value="1"/>
</dbReference>
<gene>
    <name evidence="11" type="ORF">EG68_00346</name>
</gene>
<accession>A0A8S9ZAI4</accession>
<name>A0A8S9ZAI4_9TREM</name>
<evidence type="ECO:0000256" key="4">
    <source>
        <dbReference type="ARBA" id="ARBA00022741"/>
    </source>
</evidence>
<dbReference type="SUPFAM" id="SSF52540">
    <property type="entry name" value="P-loop containing nucleoside triphosphate hydrolases"/>
    <property type="match status" value="1"/>
</dbReference>
<evidence type="ECO:0000256" key="8">
    <source>
        <dbReference type="ARBA" id="ARBA00023289"/>
    </source>
</evidence>
<reference evidence="11" key="1">
    <citation type="submission" date="2019-07" db="EMBL/GenBank/DDBJ databases">
        <title>Annotation for the trematode Paragonimus miyazaki's.</title>
        <authorList>
            <person name="Choi Y.-J."/>
        </authorList>
    </citation>
    <scope>NUCLEOTIDE SEQUENCE</scope>
    <source>
        <strain evidence="11">Japan</strain>
    </source>
</reference>
<dbReference type="InterPro" id="IPR027417">
    <property type="entry name" value="P-loop_NTPase"/>
</dbReference>
<dbReference type="PRINTS" id="PR00449">
    <property type="entry name" value="RASTRNSFRMNG"/>
</dbReference>
<keyword evidence="7" id="KW-0449">Lipoprotein</keyword>
<organism evidence="11 12">
    <name type="scientific">Paragonimus skrjabini miyazakii</name>
    <dbReference type="NCBI Taxonomy" id="59628"/>
    <lineage>
        <taxon>Eukaryota</taxon>
        <taxon>Metazoa</taxon>
        <taxon>Spiralia</taxon>
        <taxon>Lophotrochozoa</taxon>
        <taxon>Platyhelminthes</taxon>
        <taxon>Trematoda</taxon>
        <taxon>Digenea</taxon>
        <taxon>Plagiorchiida</taxon>
        <taxon>Troglotremata</taxon>
        <taxon>Troglotrematidae</taxon>
        <taxon>Paragonimus</taxon>
    </lineage>
</organism>
<keyword evidence="12" id="KW-1185">Reference proteome</keyword>
<dbReference type="OrthoDB" id="265044at2759"/>
<evidence type="ECO:0000256" key="7">
    <source>
        <dbReference type="ARBA" id="ARBA00023288"/>
    </source>
</evidence>
<evidence type="ECO:0000256" key="5">
    <source>
        <dbReference type="ARBA" id="ARBA00023134"/>
    </source>
</evidence>
<dbReference type="Proteomes" id="UP000822476">
    <property type="component" value="Unassembled WGS sequence"/>
</dbReference>
<dbReference type="GO" id="GO:0005525">
    <property type="term" value="F:GTP binding"/>
    <property type="evidence" value="ECO:0007669"/>
    <property type="project" value="UniProtKB-KW"/>
</dbReference>
<proteinExistence type="inferred from homology"/>
<dbReference type="EMBL" id="JTDE01000078">
    <property type="protein sequence ID" value="KAF7262391.1"/>
    <property type="molecule type" value="Genomic_DNA"/>
</dbReference>
<dbReference type="PROSITE" id="PS51421">
    <property type="entry name" value="RAS"/>
    <property type="match status" value="1"/>
</dbReference>
<dbReference type="Pfam" id="PF00071">
    <property type="entry name" value="Ras"/>
    <property type="match status" value="1"/>
</dbReference>
<dbReference type="SMART" id="SM00174">
    <property type="entry name" value="RHO"/>
    <property type="match status" value="1"/>
</dbReference>
<dbReference type="NCBIfam" id="TIGR00231">
    <property type="entry name" value="small_GTP"/>
    <property type="match status" value="1"/>
</dbReference>
<dbReference type="Gene3D" id="3.40.50.300">
    <property type="entry name" value="P-loop containing nucleotide triphosphate hydrolases"/>
    <property type="match status" value="1"/>
</dbReference>